<gene>
    <name evidence="2" type="ORF">NDU88_002394</name>
</gene>
<comment type="caution">
    <text evidence="2">The sequence shown here is derived from an EMBL/GenBank/DDBJ whole genome shotgun (WGS) entry which is preliminary data.</text>
</comment>
<dbReference type="Proteomes" id="UP001066276">
    <property type="component" value="Chromosome 8"/>
</dbReference>
<evidence type="ECO:0000313" key="3">
    <source>
        <dbReference type="Proteomes" id="UP001066276"/>
    </source>
</evidence>
<evidence type="ECO:0000313" key="2">
    <source>
        <dbReference type="EMBL" id="KAJ1114155.1"/>
    </source>
</evidence>
<accession>A0AAV7NN07</accession>
<name>A0AAV7NN07_PLEWA</name>
<sequence length="103" mass="11123">MRYKCFVNLLRGGPATAGGPPSDGRPLPVPRGLPPRAPLLEFWPLPCKLRPPKACHRVSPISRGGRAVPLCAGRGRYCLHADFLFTPELGEKRKQAAELGGAQ</sequence>
<feature type="region of interest" description="Disordered" evidence="1">
    <location>
        <begin position="12"/>
        <end position="31"/>
    </location>
</feature>
<dbReference type="EMBL" id="JANPWB010000012">
    <property type="protein sequence ID" value="KAJ1114155.1"/>
    <property type="molecule type" value="Genomic_DNA"/>
</dbReference>
<reference evidence="2" key="1">
    <citation type="journal article" date="2022" name="bioRxiv">
        <title>Sequencing and chromosome-scale assembly of the giantPleurodeles waltlgenome.</title>
        <authorList>
            <person name="Brown T."/>
            <person name="Elewa A."/>
            <person name="Iarovenko S."/>
            <person name="Subramanian E."/>
            <person name="Araus A.J."/>
            <person name="Petzold A."/>
            <person name="Susuki M."/>
            <person name="Suzuki K.-i.T."/>
            <person name="Hayashi T."/>
            <person name="Toyoda A."/>
            <person name="Oliveira C."/>
            <person name="Osipova E."/>
            <person name="Leigh N.D."/>
            <person name="Simon A."/>
            <person name="Yun M.H."/>
        </authorList>
    </citation>
    <scope>NUCLEOTIDE SEQUENCE</scope>
    <source>
        <strain evidence="2">20211129_DDA</strain>
        <tissue evidence="2">Liver</tissue>
    </source>
</reference>
<proteinExistence type="predicted"/>
<evidence type="ECO:0000256" key="1">
    <source>
        <dbReference type="SAM" id="MobiDB-lite"/>
    </source>
</evidence>
<keyword evidence="3" id="KW-1185">Reference proteome</keyword>
<dbReference type="AlphaFoldDB" id="A0AAV7NN07"/>
<protein>
    <submittedName>
        <fullName evidence="2">Uncharacterized protein</fullName>
    </submittedName>
</protein>
<organism evidence="2 3">
    <name type="scientific">Pleurodeles waltl</name>
    <name type="common">Iberian ribbed newt</name>
    <dbReference type="NCBI Taxonomy" id="8319"/>
    <lineage>
        <taxon>Eukaryota</taxon>
        <taxon>Metazoa</taxon>
        <taxon>Chordata</taxon>
        <taxon>Craniata</taxon>
        <taxon>Vertebrata</taxon>
        <taxon>Euteleostomi</taxon>
        <taxon>Amphibia</taxon>
        <taxon>Batrachia</taxon>
        <taxon>Caudata</taxon>
        <taxon>Salamandroidea</taxon>
        <taxon>Salamandridae</taxon>
        <taxon>Pleurodelinae</taxon>
        <taxon>Pleurodeles</taxon>
    </lineage>
</organism>